<dbReference type="EC" id="1.14.99.56" evidence="15"/>
<gene>
    <name evidence="19" type="ORF">HK097_001087</name>
</gene>
<evidence type="ECO:0000256" key="9">
    <source>
        <dbReference type="ARBA" id="ARBA00023033"/>
    </source>
</evidence>
<protein>
    <recommendedName>
        <fullName evidence="15">lytic cellulose monooxygenase (C4-dehydrogenating)</fullName>
        <ecNumber evidence="15">1.14.99.56</ecNumber>
    </recommendedName>
</protein>
<evidence type="ECO:0000256" key="10">
    <source>
        <dbReference type="ARBA" id="ARBA00023157"/>
    </source>
</evidence>
<evidence type="ECO:0000256" key="14">
    <source>
        <dbReference type="ARBA" id="ARBA00045077"/>
    </source>
</evidence>
<evidence type="ECO:0000256" key="12">
    <source>
        <dbReference type="ARBA" id="ARBA00023326"/>
    </source>
</evidence>
<evidence type="ECO:0000313" key="20">
    <source>
        <dbReference type="Proteomes" id="UP001212841"/>
    </source>
</evidence>
<dbReference type="PANTHER" id="PTHR33353">
    <property type="entry name" value="PUTATIVE (AFU_ORTHOLOGUE AFUA_1G12560)-RELATED"/>
    <property type="match status" value="1"/>
</dbReference>
<organism evidence="19 20">
    <name type="scientific">Rhizophlyctis rosea</name>
    <dbReference type="NCBI Taxonomy" id="64517"/>
    <lineage>
        <taxon>Eukaryota</taxon>
        <taxon>Fungi</taxon>
        <taxon>Fungi incertae sedis</taxon>
        <taxon>Chytridiomycota</taxon>
        <taxon>Chytridiomycota incertae sedis</taxon>
        <taxon>Chytridiomycetes</taxon>
        <taxon>Rhizophlyctidales</taxon>
        <taxon>Rhizophlyctidaceae</taxon>
        <taxon>Rhizophlyctis</taxon>
    </lineage>
</organism>
<feature type="chain" id="PRO_5042134312" description="lytic cellulose monooxygenase (C4-dehydrogenating)" evidence="17">
    <location>
        <begin position="20"/>
        <end position="385"/>
    </location>
</feature>
<keyword evidence="12" id="KW-0624">Polysaccharide degradation</keyword>
<feature type="region of interest" description="Disordered" evidence="16">
    <location>
        <begin position="244"/>
        <end position="317"/>
    </location>
</feature>
<evidence type="ECO:0000259" key="18">
    <source>
        <dbReference type="Pfam" id="PF03443"/>
    </source>
</evidence>
<dbReference type="Pfam" id="PF03443">
    <property type="entry name" value="AA9"/>
    <property type="match status" value="1"/>
</dbReference>
<evidence type="ECO:0000256" key="5">
    <source>
        <dbReference type="ARBA" id="ARBA00022729"/>
    </source>
</evidence>
<evidence type="ECO:0000256" key="1">
    <source>
        <dbReference type="ARBA" id="ARBA00001973"/>
    </source>
</evidence>
<dbReference type="Proteomes" id="UP001212841">
    <property type="component" value="Unassembled WGS sequence"/>
</dbReference>
<evidence type="ECO:0000256" key="16">
    <source>
        <dbReference type="SAM" id="MobiDB-lite"/>
    </source>
</evidence>
<comment type="catalytic activity">
    <reaction evidence="14">
        <text>[(1-&gt;4)-beta-D-glucosyl]n+m + reduced acceptor + O2 = 4-dehydro-beta-D-glucosyl-[(1-&gt;4)-beta-D-glucosyl]n-1 + [(1-&gt;4)-beta-D-glucosyl]m + acceptor + H2O.</text>
        <dbReference type="EC" id="1.14.99.56"/>
    </reaction>
</comment>
<feature type="signal peptide" evidence="17">
    <location>
        <begin position="1"/>
        <end position="19"/>
    </location>
</feature>
<keyword evidence="3" id="KW-0964">Secreted</keyword>
<feature type="domain" description="Auxiliary Activity family 9 catalytic" evidence="18">
    <location>
        <begin position="24"/>
        <end position="216"/>
    </location>
</feature>
<evidence type="ECO:0000256" key="13">
    <source>
        <dbReference type="ARBA" id="ARBA00044502"/>
    </source>
</evidence>
<keyword evidence="4" id="KW-0479">Metal-binding</keyword>
<dbReference type="GO" id="GO:0046872">
    <property type="term" value="F:metal ion binding"/>
    <property type="evidence" value="ECO:0007669"/>
    <property type="project" value="UniProtKB-KW"/>
</dbReference>
<evidence type="ECO:0000313" key="19">
    <source>
        <dbReference type="EMBL" id="KAJ3045965.1"/>
    </source>
</evidence>
<sequence length="385" mass="40788">MRTVQLTSVLVGLLATASAHYNINDVDGSKTCLRKNPDWPDNYPVPGYWPISRQGITNATIVCGFSTPLSSADAKTPCKYNAGSKMTVKWGTTDMHPGPCQVYVAKANDLTKWTKIYSETYNPGTNEWCSDRCDKNGGKWDFPIPSQLPAGKYVFRVEQLGLHEAHVEGGAQFYVRCMDIDIANSGAGEEPGPWVTFPGEYQYNSPGVAHHYWWPTDNNKNYPVEGAGPKVAYGAGGVMPLPGGGVGPRGGGSSAAATTARPATTTTRTTATTTTTKSPTTATTTTTTANRPTTTTRATTTTTTTTTRPKPTTTTTTSANVKVVIPEPVPTTTNVAAVPPSTTQAPSIATTESTSSVVVEVPAKTQVPAVTTTTTVYRTVTHVSL</sequence>
<dbReference type="GO" id="GO:0005576">
    <property type="term" value="C:extracellular region"/>
    <property type="evidence" value="ECO:0007669"/>
    <property type="project" value="UniProtKB-SubCell"/>
</dbReference>
<keyword evidence="11" id="KW-0119">Carbohydrate metabolism</keyword>
<name>A0AAD5S6I8_9FUNG</name>
<evidence type="ECO:0000256" key="4">
    <source>
        <dbReference type="ARBA" id="ARBA00022723"/>
    </source>
</evidence>
<keyword evidence="9" id="KW-0503">Monooxygenase</keyword>
<dbReference type="CDD" id="cd21175">
    <property type="entry name" value="LPMO_AA9"/>
    <property type="match status" value="1"/>
</dbReference>
<keyword evidence="8" id="KW-0186">Copper</keyword>
<evidence type="ECO:0000256" key="6">
    <source>
        <dbReference type="ARBA" id="ARBA00023001"/>
    </source>
</evidence>
<comment type="similarity">
    <text evidence="13">Belongs to the polysaccharide monooxygenase AA9 family.</text>
</comment>
<evidence type="ECO:0000256" key="7">
    <source>
        <dbReference type="ARBA" id="ARBA00023002"/>
    </source>
</evidence>
<keyword evidence="7" id="KW-0560">Oxidoreductase</keyword>
<reference evidence="19" key="1">
    <citation type="submission" date="2020-05" db="EMBL/GenBank/DDBJ databases">
        <title>Phylogenomic resolution of chytrid fungi.</title>
        <authorList>
            <person name="Stajich J.E."/>
            <person name="Amses K."/>
            <person name="Simmons R."/>
            <person name="Seto K."/>
            <person name="Myers J."/>
            <person name="Bonds A."/>
            <person name="Quandt C.A."/>
            <person name="Barry K."/>
            <person name="Liu P."/>
            <person name="Grigoriev I."/>
            <person name="Longcore J.E."/>
            <person name="James T.Y."/>
        </authorList>
    </citation>
    <scope>NUCLEOTIDE SEQUENCE</scope>
    <source>
        <strain evidence="19">JEL0318</strain>
    </source>
</reference>
<dbReference type="PANTHER" id="PTHR33353:SF10">
    <property type="entry name" value="ENDO-BETA-1,4-GLUCANASE D"/>
    <property type="match status" value="1"/>
</dbReference>
<accession>A0AAD5S6I8</accession>
<evidence type="ECO:0000256" key="15">
    <source>
        <dbReference type="ARBA" id="ARBA00047174"/>
    </source>
</evidence>
<keyword evidence="10" id="KW-1015">Disulfide bond</keyword>
<dbReference type="InterPro" id="IPR005103">
    <property type="entry name" value="AA9_LPMO"/>
</dbReference>
<evidence type="ECO:0000256" key="17">
    <source>
        <dbReference type="SAM" id="SignalP"/>
    </source>
</evidence>
<comment type="caution">
    <text evidence="19">The sequence shown here is derived from an EMBL/GenBank/DDBJ whole genome shotgun (WGS) entry which is preliminary data.</text>
</comment>
<feature type="compositionally biased region" description="Low complexity" evidence="16">
    <location>
        <begin position="255"/>
        <end position="317"/>
    </location>
</feature>
<proteinExistence type="inferred from homology"/>
<comment type="cofactor">
    <cofactor evidence="1">
        <name>Cu(2+)</name>
        <dbReference type="ChEBI" id="CHEBI:29036"/>
    </cofactor>
</comment>
<evidence type="ECO:0000256" key="3">
    <source>
        <dbReference type="ARBA" id="ARBA00022525"/>
    </source>
</evidence>
<keyword evidence="20" id="KW-1185">Reference proteome</keyword>
<dbReference type="InterPro" id="IPR049892">
    <property type="entry name" value="AA9"/>
</dbReference>
<dbReference type="EMBL" id="JADGJD010001207">
    <property type="protein sequence ID" value="KAJ3045965.1"/>
    <property type="molecule type" value="Genomic_DNA"/>
</dbReference>
<dbReference type="Gene3D" id="2.70.50.70">
    <property type="match status" value="1"/>
</dbReference>
<evidence type="ECO:0000256" key="8">
    <source>
        <dbReference type="ARBA" id="ARBA00023008"/>
    </source>
</evidence>
<dbReference type="AlphaFoldDB" id="A0AAD5S6I8"/>
<keyword evidence="5 17" id="KW-0732">Signal</keyword>
<comment type="subcellular location">
    <subcellularLocation>
        <location evidence="2">Secreted</location>
    </subcellularLocation>
</comment>
<evidence type="ECO:0000256" key="11">
    <source>
        <dbReference type="ARBA" id="ARBA00023277"/>
    </source>
</evidence>
<dbReference type="GO" id="GO:0030245">
    <property type="term" value="P:cellulose catabolic process"/>
    <property type="evidence" value="ECO:0007669"/>
    <property type="project" value="UniProtKB-KW"/>
</dbReference>
<feature type="compositionally biased region" description="Gly residues" evidence="16">
    <location>
        <begin position="244"/>
        <end position="253"/>
    </location>
</feature>
<dbReference type="GO" id="GO:0004497">
    <property type="term" value="F:monooxygenase activity"/>
    <property type="evidence" value="ECO:0007669"/>
    <property type="project" value="UniProtKB-KW"/>
</dbReference>
<evidence type="ECO:0000256" key="2">
    <source>
        <dbReference type="ARBA" id="ARBA00004613"/>
    </source>
</evidence>
<keyword evidence="6" id="KW-0136">Cellulose degradation</keyword>